<dbReference type="PROSITE" id="PS50404">
    <property type="entry name" value="GST_NTER"/>
    <property type="match status" value="1"/>
</dbReference>
<protein>
    <submittedName>
        <fullName evidence="3">Glutathione S-transferase</fullName>
    </submittedName>
</protein>
<dbReference type="InterPro" id="IPR036249">
    <property type="entry name" value="Thioredoxin-like_sf"/>
</dbReference>
<dbReference type="Proteomes" id="UP000285310">
    <property type="component" value="Unassembled WGS sequence"/>
</dbReference>
<gene>
    <name evidence="3" type="ORF">SAJA_01000</name>
</gene>
<dbReference type="RefSeq" id="WP_123656775.1">
    <property type="nucleotide sequence ID" value="NZ_AYKG01000001.1"/>
</dbReference>
<evidence type="ECO:0000259" key="1">
    <source>
        <dbReference type="PROSITE" id="PS50404"/>
    </source>
</evidence>
<evidence type="ECO:0000313" key="4">
    <source>
        <dbReference type="Proteomes" id="UP000285310"/>
    </source>
</evidence>
<dbReference type="AlphaFoldDB" id="A0A423Q2E5"/>
<dbReference type="InterPro" id="IPR010987">
    <property type="entry name" value="Glutathione-S-Trfase_C-like"/>
</dbReference>
<dbReference type="InterPro" id="IPR036282">
    <property type="entry name" value="Glutathione-S-Trfase_C_sf"/>
</dbReference>
<dbReference type="GO" id="GO:0016740">
    <property type="term" value="F:transferase activity"/>
    <property type="evidence" value="ECO:0007669"/>
    <property type="project" value="UniProtKB-KW"/>
</dbReference>
<name>A0A423Q2E5_9GAMM</name>
<dbReference type="Pfam" id="PF13417">
    <property type="entry name" value="GST_N_3"/>
    <property type="match status" value="1"/>
</dbReference>
<dbReference type="Pfam" id="PF13410">
    <property type="entry name" value="GST_C_2"/>
    <property type="match status" value="1"/>
</dbReference>
<proteinExistence type="predicted"/>
<reference evidence="3 4" key="1">
    <citation type="submission" date="2013-10" db="EMBL/GenBank/DDBJ databases">
        <title>Salinisphaera japonica YTM-1 Genome Sequencing.</title>
        <authorList>
            <person name="Lai Q."/>
            <person name="Li C."/>
            <person name="Shao Z."/>
        </authorList>
    </citation>
    <scope>NUCLEOTIDE SEQUENCE [LARGE SCALE GENOMIC DNA]</scope>
    <source>
        <strain evidence="3 4">YTM-1</strain>
    </source>
</reference>
<dbReference type="CDD" id="cd00299">
    <property type="entry name" value="GST_C_family"/>
    <property type="match status" value="1"/>
</dbReference>
<evidence type="ECO:0000313" key="3">
    <source>
        <dbReference type="EMBL" id="ROO32841.1"/>
    </source>
</evidence>
<dbReference type="PROSITE" id="PS50405">
    <property type="entry name" value="GST_CTER"/>
    <property type="match status" value="1"/>
</dbReference>
<keyword evidence="4" id="KW-1185">Reference proteome</keyword>
<dbReference type="Gene3D" id="3.40.30.110">
    <property type="match status" value="2"/>
</dbReference>
<keyword evidence="3" id="KW-0808">Transferase</keyword>
<dbReference type="InterPro" id="IPR004045">
    <property type="entry name" value="Glutathione_S-Trfase_N"/>
</dbReference>
<dbReference type="EMBL" id="AYKG01000001">
    <property type="protein sequence ID" value="ROO32841.1"/>
    <property type="molecule type" value="Genomic_DNA"/>
</dbReference>
<dbReference type="CDD" id="cd00570">
    <property type="entry name" value="GST_N_family"/>
    <property type="match status" value="1"/>
</dbReference>
<organism evidence="3 4">
    <name type="scientific">Salinisphaera japonica YTM-1</name>
    <dbReference type="NCBI Taxonomy" id="1209778"/>
    <lineage>
        <taxon>Bacteria</taxon>
        <taxon>Pseudomonadati</taxon>
        <taxon>Pseudomonadota</taxon>
        <taxon>Gammaproteobacteria</taxon>
        <taxon>Salinisphaerales</taxon>
        <taxon>Salinisphaeraceae</taxon>
        <taxon>Salinisphaera</taxon>
    </lineage>
</organism>
<feature type="domain" description="GST N-terminal" evidence="1">
    <location>
        <begin position="1"/>
        <end position="78"/>
    </location>
</feature>
<dbReference type="InParanoid" id="A0A423Q2E5"/>
<comment type="caution">
    <text evidence="3">The sequence shown here is derived from an EMBL/GenBank/DDBJ whole genome shotgun (WGS) entry which is preliminary data.</text>
</comment>
<dbReference type="SUPFAM" id="SSF52833">
    <property type="entry name" value="Thioredoxin-like"/>
    <property type="match status" value="1"/>
</dbReference>
<feature type="domain" description="GST C-terminal" evidence="2">
    <location>
        <begin position="81"/>
        <end position="238"/>
    </location>
</feature>
<evidence type="ECO:0000259" key="2">
    <source>
        <dbReference type="PROSITE" id="PS50405"/>
    </source>
</evidence>
<accession>A0A423Q2E5</accession>
<dbReference type="SUPFAM" id="SSF47616">
    <property type="entry name" value="GST C-terminal domain-like"/>
    <property type="match status" value="1"/>
</dbReference>
<sequence>MILHHFDASPFSEKVRIALGIKGVSWQSVKVPRILPKPDLMPLTGGYRRTPVAQIGRDIYADTRLILAELEARHTTPALYPPAQAASIAALEQLGDQVLFLAAIPLLLSEPGQVALERALGAVGLAAFRADRAALFEQGRIGAPTADFSAAHWHPSMAALEAQLQDRAYLLGDAPTAADCAIYHPVWYVRGNPGVAEAVTRYPRVAAWANRMQALGHATAEEISSGDALAQAAAANGFEPLTATIDPDSGLTMNQSVHVAATDYGGDSVAGRLVHLSQGRVVIERDAPDLGVLRNHFPRAGFSVTPGDGADAPASVY</sequence>
<dbReference type="OrthoDB" id="5791869at2"/>